<dbReference type="PANTHER" id="PTHR11985">
    <property type="entry name" value="GLYCEROL-3-PHOSPHATE DEHYDROGENASE"/>
    <property type="match status" value="1"/>
</dbReference>
<dbReference type="Gene3D" id="6.10.250.1890">
    <property type="match status" value="1"/>
</dbReference>
<keyword evidence="5 6" id="KW-0560">Oxidoreductase</keyword>
<keyword evidence="4" id="KW-0274">FAD</keyword>
<dbReference type="RefSeq" id="WP_252821921.1">
    <property type="nucleotide sequence ID" value="NZ_JAMXQS010000009.1"/>
</dbReference>
<protein>
    <recommendedName>
        <fullName evidence="6">Glycerol-3-phosphate dehydrogenase</fullName>
        <ecNumber evidence="6">1.1.5.3</ecNumber>
    </recommendedName>
</protein>
<evidence type="ECO:0000313" key="9">
    <source>
        <dbReference type="EMBL" id="MCO6051908.1"/>
    </source>
</evidence>
<evidence type="ECO:0000256" key="6">
    <source>
        <dbReference type="RuleBase" id="RU361217"/>
    </source>
</evidence>
<feature type="domain" description="FAD dependent oxidoreductase" evidence="7">
    <location>
        <begin position="21"/>
        <end position="375"/>
    </location>
</feature>
<comment type="caution">
    <text evidence="9">The sequence shown here is derived from an EMBL/GenBank/DDBJ whole genome shotgun (WGS) entry which is preliminary data.</text>
</comment>
<keyword evidence="3 6" id="KW-0285">Flavoprotein</keyword>
<dbReference type="InterPro" id="IPR006076">
    <property type="entry name" value="FAD-dep_OxRdtase"/>
</dbReference>
<dbReference type="PRINTS" id="PR01001">
    <property type="entry name" value="FADG3PDH"/>
</dbReference>
<evidence type="ECO:0000313" key="10">
    <source>
        <dbReference type="Proteomes" id="UP001205906"/>
    </source>
</evidence>
<dbReference type="PROSITE" id="PS00978">
    <property type="entry name" value="FAD_G3PDH_2"/>
    <property type="match status" value="1"/>
</dbReference>
<feature type="domain" description="Alpha-glycerophosphate oxidase C-terminal" evidence="8">
    <location>
        <begin position="398"/>
        <end position="494"/>
    </location>
</feature>
<dbReference type="NCBIfam" id="NF008899">
    <property type="entry name" value="PRK12266.1"/>
    <property type="match status" value="1"/>
</dbReference>
<dbReference type="NCBIfam" id="NF009906">
    <property type="entry name" value="PRK13369.1"/>
    <property type="match status" value="1"/>
</dbReference>
<dbReference type="PROSITE" id="PS00977">
    <property type="entry name" value="FAD_G3PDH_1"/>
    <property type="match status" value="1"/>
</dbReference>
<dbReference type="Gene3D" id="1.10.8.870">
    <property type="entry name" value="Alpha-glycerophosphate oxidase, cap domain"/>
    <property type="match status" value="1"/>
</dbReference>
<gene>
    <name evidence="9" type="primary">glpD</name>
    <name evidence="9" type="ORF">NGM99_19145</name>
</gene>
<comment type="similarity">
    <text evidence="2 6">Belongs to the FAD-dependent glycerol-3-phosphate dehydrogenase family.</text>
</comment>
<dbReference type="Pfam" id="PF01266">
    <property type="entry name" value="DAO"/>
    <property type="match status" value="1"/>
</dbReference>
<dbReference type="EMBL" id="JAMXQS010000009">
    <property type="protein sequence ID" value="MCO6051908.1"/>
    <property type="molecule type" value="Genomic_DNA"/>
</dbReference>
<dbReference type="EC" id="1.1.5.3" evidence="6"/>
<evidence type="ECO:0000259" key="7">
    <source>
        <dbReference type="Pfam" id="PF01266"/>
    </source>
</evidence>
<comment type="cofactor">
    <cofactor evidence="1 6">
        <name>FAD</name>
        <dbReference type="ChEBI" id="CHEBI:57692"/>
    </cofactor>
</comment>
<keyword evidence="10" id="KW-1185">Reference proteome</keyword>
<name>A0ABT1CBQ7_9HYPH</name>
<dbReference type="PANTHER" id="PTHR11985:SF15">
    <property type="entry name" value="GLYCEROL-3-PHOSPHATE DEHYDROGENASE, MITOCHONDRIAL"/>
    <property type="match status" value="1"/>
</dbReference>
<dbReference type="InterPro" id="IPR038299">
    <property type="entry name" value="DAO_C_sf"/>
</dbReference>
<organism evidence="9 10">
    <name type="scientific">Mesorhizobium liriopis</name>
    <dbReference type="NCBI Taxonomy" id="2953882"/>
    <lineage>
        <taxon>Bacteria</taxon>
        <taxon>Pseudomonadati</taxon>
        <taxon>Pseudomonadota</taxon>
        <taxon>Alphaproteobacteria</taxon>
        <taxon>Hyphomicrobiales</taxon>
        <taxon>Phyllobacteriaceae</taxon>
        <taxon>Mesorhizobium</taxon>
    </lineage>
</organism>
<evidence type="ECO:0000256" key="3">
    <source>
        <dbReference type="ARBA" id="ARBA00022630"/>
    </source>
</evidence>
<accession>A0ABT1CBQ7</accession>
<dbReference type="InterPro" id="IPR000447">
    <property type="entry name" value="G3P_DH_FAD-dep"/>
</dbReference>
<dbReference type="Proteomes" id="UP001205906">
    <property type="component" value="Unassembled WGS sequence"/>
</dbReference>
<dbReference type="Pfam" id="PF16901">
    <property type="entry name" value="DAO_C"/>
    <property type="match status" value="1"/>
</dbReference>
<proteinExistence type="inferred from homology"/>
<evidence type="ECO:0000256" key="5">
    <source>
        <dbReference type="ARBA" id="ARBA00023002"/>
    </source>
</evidence>
<reference evidence="9 10" key="1">
    <citation type="submission" date="2022-06" db="EMBL/GenBank/DDBJ databases">
        <title>Mesorhizobium sp. strain RP14 Genome sequencing and assembly.</title>
        <authorList>
            <person name="Kim I."/>
        </authorList>
    </citation>
    <scope>NUCLEOTIDE SEQUENCE [LARGE SCALE GENOMIC DNA]</scope>
    <source>
        <strain evidence="10">RP14(2022)</strain>
    </source>
</reference>
<dbReference type="SUPFAM" id="SSF51905">
    <property type="entry name" value="FAD/NAD(P)-binding domain"/>
    <property type="match status" value="1"/>
</dbReference>
<dbReference type="InterPro" id="IPR036188">
    <property type="entry name" value="FAD/NAD-bd_sf"/>
</dbReference>
<evidence type="ECO:0000256" key="1">
    <source>
        <dbReference type="ARBA" id="ARBA00001974"/>
    </source>
</evidence>
<evidence type="ECO:0000259" key="8">
    <source>
        <dbReference type="Pfam" id="PF16901"/>
    </source>
</evidence>
<evidence type="ECO:0000256" key="4">
    <source>
        <dbReference type="ARBA" id="ARBA00022827"/>
    </source>
</evidence>
<dbReference type="InterPro" id="IPR031656">
    <property type="entry name" value="DAO_C"/>
</dbReference>
<evidence type="ECO:0000256" key="2">
    <source>
        <dbReference type="ARBA" id="ARBA00007330"/>
    </source>
</evidence>
<dbReference type="Gene3D" id="3.30.9.10">
    <property type="entry name" value="D-Amino Acid Oxidase, subunit A, domain 2"/>
    <property type="match status" value="1"/>
</dbReference>
<dbReference type="Gene3D" id="3.50.50.60">
    <property type="entry name" value="FAD/NAD(P)-binding domain"/>
    <property type="match status" value="1"/>
</dbReference>
<comment type="catalytic activity">
    <reaction evidence="6">
        <text>a quinone + sn-glycerol 3-phosphate = dihydroxyacetone phosphate + a quinol</text>
        <dbReference type="Rhea" id="RHEA:18977"/>
        <dbReference type="ChEBI" id="CHEBI:24646"/>
        <dbReference type="ChEBI" id="CHEBI:57597"/>
        <dbReference type="ChEBI" id="CHEBI:57642"/>
        <dbReference type="ChEBI" id="CHEBI:132124"/>
        <dbReference type="EC" id="1.1.5.3"/>
    </reaction>
</comment>
<dbReference type="GO" id="GO:0004368">
    <property type="term" value="F:glycerol-3-phosphate dehydrogenase (quinone) activity"/>
    <property type="evidence" value="ECO:0007669"/>
    <property type="project" value="UniProtKB-EC"/>
</dbReference>
<sequence>MALEAGSARPAPRPDGGGVHDIFVVGGGINGCGIARDAVGRGFSVYLAEQNDLASGTSSWSTKLIHGGLRYLEHREFRLVRESLAEREVLWKMAPHIIHPLRFILPHHRGLRPGWLLRLGLFLYDNIGGRKLLPATRTLDLTKDPIGPVLKPEYARGFEYSDCSVDDTRLVVLNARDAADRGAVIRTKAKVVSARRDGALWHVTVEDRASGNREEIKARMLVNAAGPWVDKVLRETVGENDAHHVRLVQGSHIVTRNLYDDPRAFIFQNADNRIFFAIPYQDDFTLIGTTDRDYQGPPEDVAITEEEIHYLCRSASEYLRKPVSREDVVWSFSGVRPLFDDGASKAQEATRDYVLRLEENDAPLLNVFGGKLTTYRRLAQSALEKIEACLGKKGPDWTASAALPGGEFPVRGLSAEIARLKAEYPFLGAAHARRMIRLYGRRAWAILGSAKSYADCGRCFGGDLHEAEIAYLMQEEWARTAEDVLWRRTKLGLTLSPEEAAGLEAWMDRAGSGPLAPSAADAARAAE</sequence>